<protein>
    <submittedName>
        <fullName evidence="12">S1 family peptidase</fullName>
    </submittedName>
</protein>
<dbReference type="Pfam" id="PF02983">
    <property type="entry name" value="Pro_Al_protease"/>
    <property type="match status" value="1"/>
</dbReference>
<feature type="disulfide bond" evidence="9">
    <location>
        <begin position="176"/>
        <end position="197"/>
    </location>
</feature>
<evidence type="ECO:0000256" key="4">
    <source>
        <dbReference type="ARBA" id="ARBA00022801"/>
    </source>
</evidence>
<dbReference type="InterPro" id="IPR001316">
    <property type="entry name" value="Pept_S1A_streptogrisin"/>
</dbReference>
<evidence type="ECO:0000259" key="11">
    <source>
        <dbReference type="Pfam" id="PF02983"/>
    </source>
</evidence>
<dbReference type="SUPFAM" id="SSF50494">
    <property type="entry name" value="Trypsin-like serine proteases"/>
    <property type="match status" value="1"/>
</dbReference>
<evidence type="ECO:0000256" key="6">
    <source>
        <dbReference type="ARBA" id="ARBA00023145"/>
    </source>
</evidence>
<dbReference type="InterPro" id="IPR009003">
    <property type="entry name" value="Peptidase_S1_PA"/>
</dbReference>
<dbReference type="AlphaFoldDB" id="A0AAU1TYI9"/>
<feature type="active site" description="Charge relay system" evidence="8">
    <location>
        <position position="225"/>
    </location>
</feature>
<dbReference type="EMBL" id="CP108195">
    <property type="protein sequence ID" value="WTS09769.1"/>
    <property type="molecule type" value="Genomic_DNA"/>
</dbReference>
<dbReference type="InterPro" id="IPR004236">
    <property type="entry name" value="Pept_S1_alpha_lytic"/>
</dbReference>
<feature type="active site" description="Charge relay system" evidence="8">
    <location>
        <position position="196"/>
    </location>
</feature>
<feature type="disulfide bond" evidence="9">
    <location>
        <begin position="301"/>
        <end position="330"/>
    </location>
</feature>
<comment type="similarity">
    <text evidence="1">Belongs to the peptidase S1 family.</text>
</comment>
<dbReference type="InterPro" id="IPR043504">
    <property type="entry name" value="Peptidase_S1_PA_chymotrypsin"/>
</dbReference>
<evidence type="ECO:0000256" key="1">
    <source>
        <dbReference type="ARBA" id="ARBA00007664"/>
    </source>
</evidence>
<organism evidence="12">
    <name type="scientific">Streptomyces sp. NBC_00119</name>
    <dbReference type="NCBI Taxonomy" id="2975659"/>
    <lineage>
        <taxon>Bacteria</taxon>
        <taxon>Bacillati</taxon>
        <taxon>Actinomycetota</taxon>
        <taxon>Actinomycetes</taxon>
        <taxon>Kitasatosporales</taxon>
        <taxon>Streptomycetaceae</taxon>
        <taxon>Streptomyces</taxon>
    </lineage>
</organism>
<reference evidence="12" key="1">
    <citation type="submission" date="2022-10" db="EMBL/GenBank/DDBJ databases">
        <title>The complete genomes of actinobacterial strains from the NBC collection.</title>
        <authorList>
            <person name="Joergensen T.S."/>
            <person name="Alvarez Arevalo M."/>
            <person name="Sterndorff E.B."/>
            <person name="Faurdal D."/>
            <person name="Vuksanovic O."/>
            <person name="Mourched A.-S."/>
            <person name="Charusanti P."/>
            <person name="Shaw S."/>
            <person name="Blin K."/>
            <person name="Weber T."/>
        </authorList>
    </citation>
    <scope>NUCLEOTIDE SEQUENCE</scope>
    <source>
        <strain evidence="12">NBC_00119</strain>
    </source>
</reference>
<evidence type="ECO:0000256" key="9">
    <source>
        <dbReference type="PIRSR" id="PIRSR001134-2"/>
    </source>
</evidence>
<keyword evidence="2" id="KW-0645">Protease</keyword>
<keyword evidence="4" id="KW-0378">Hydrolase</keyword>
<evidence type="ECO:0000256" key="5">
    <source>
        <dbReference type="ARBA" id="ARBA00022825"/>
    </source>
</evidence>
<dbReference type="GO" id="GO:0006508">
    <property type="term" value="P:proteolysis"/>
    <property type="evidence" value="ECO:0007669"/>
    <property type="project" value="UniProtKB-KW"/>
</dbReference>
<evidence type="ECO:0000256" key="7">
    <source>
        <dbReference type="ARBA" id="ARBA00023157"/>
    </source>
</evidence>
<accession>A0AAU1TYI9</accession>
<evidence type="ECO:0000256" key="2">
    <source>
        <dbReference type="ARBA" id="ARBA00022670"/>
    </source>
</evidence>
<feature type="active site" description="Charge relay system" evidence="8">
    <location>
        <position position="307"/>
    </location>
</feature>
<feature type="signal peptide" evidence="10">
    <location>
        <begin position="1"/>
        <end position="26"/>
    </location>
</feature>
<keyword evidence="6" id="KW-0865">Zymogen</keyword>
<sequence>MQRAWKQLAKVLPATLLVTVASTVTASADNTPKPLTDPVKAQALEGRLGADRTGGVYYKEGRIVIAVSDPAAAQTVRDAGGISKVVTRSKAELASIHRELDRLGGIPNTAWGVKPDTNQVSVKIFDGAPSDSRARIEKVAAAHPGAIHIDRIRSTLKFKSTDLRGGNGITSDGYRCTAGFNTKNSSGTIYTLTAGHCPGSDYYMDWNNQRIGYVAYSHFGGSGGDQATIRANDPGINPLGTVRYWGGTYKQIDSSRFAIIGEHIDRIGVSSQDTTGSVTNPRITVNIEGTQVEGLFESNVCALGGDSGGPALNGSTALGLLSGGTGETVCNSSSSGSYLNYFMPVQKVLNDHGLHVY</sequence>
<dbReference type="GO" id="GO:0005576">
    <property type="term" value="C:extracellular region"/>
    <property type="evidence" value="ECO:0007669"/>
    <property type="project" value="InterPro"/>
</dbReference>
<evidence type="ECO:0000313" key="13">
    <source>
        <dbReference type="EMBL" id="WTS18403.1"/>
    </source>
</evidence>
<keyword evidence="7 9" id="KW-1015">Disulfide bond</keyword>
<feature type="chain" id="PRO_5043287077" evidence="10">
    <location>
        <begin position="27"/>
        <end position="357"/>
    </location>
</feature>
<evidence type="ECO:0000313" key="12">
    <source>
        <dbReference type="EMBL" id="WTS09769.1"/>
    </source>
</evidence>
<dbReference type="PIRSF" id="PIRSF001134">
    <property type="entry name" value="Streptogrisin"/>
    <property type="match status" value="1"/>
</dbReference>
<dbReference type="PRINTS" id="PR00861">
    <property type="entry name" value="ALYTICPTASE"/>
</dbReference>
<name>A0AAU1TYI9_9ACTN</name>
<dbReference type="InterPro" id="IPR018114">
    <property type="entry name" value="TRYPSIN_HIS"/>
</dbReference>
<keyword evidence="3 10" id="KW-0732">Signal</keyword>
<dbReference type="EMBL" id="CP108195">
    <property type="protein sequence ID" value="WTS18403.1"/>
    <property type="molecule type" value="Genomic_DNA"/>
</dbReference>
<proteinExistence type="inferred from homology"/>
<gene>
    <name evidence="12" type="ORF">OHU69_00535</name>
    <name evidence="13" type="ORF">OHU69_50135</name>
</gene>
<keyword evidence="5" id="KW-0720">Serine protease</keyword>
<evidence type="ECO:0000256" key="10">
    <source>
        <dbReference type="SAM" id="SignalP"/>
    </source>
</evidence>
<evidence type="ECO:0000256" key="8">
    <source>
        <dbReference type="PIRSR" id="PIRSR001134-1"/>
    </source>
</evidence>
<evidence type="ECO:0000256" key="3">
    <source>
        <dbReference type="ARBA" id="ARBA00022729"/>
    </source>
</evidence>
<feature type="domain" description="Peptidase S1A alpha-lytic prodomain" evidence="11">
    <location>
        <begin position="88"/>
        <end position="142"/>
    </location>
</feature>
<dbReference type="PROSITE" id="PS00134">
    <property type="entry name" value="TRYPSIN_HIS"/>
    <property type="match status" value="1"/>
</dbReference>
<dbReference type="GO" id="GO:0004252">
    <property type="term" value="F:serine-type endopeptidase activity"/>
    <property type="evidence" value="ECO:0007669"/>
    <property type="project" value="InterPro"/>
</dbReference>
<dbReference type="CDD" id="cd21112">
    <property type="entry name" value="alphaLP-like"/>
    <property type="match status" value="1"/>
</dbReference>
<dbReference type="Gene3D" id="2.40.10.10">
    <property type="entry name" value="Trypsin-like serine proteases"/>
    <property type="match status" value="2"/>
</dbReference>